<dbReference type="Pfam" id="PF25597">
    <property type="entry name" value="SH3_retrovirus"/>
    <property type="match status" value="1"/>
</dbReference>
<keyword evidence="1" id="KW-0378">Hydrolase</keyword>
<feature type="region of interest" description="Disordered" evidence="3">
    <location>
        <begin position="784"/>
        <end position="804"/>
    </location>
</feature>
<evidence type="ECO:0000313" key="5">
    <source>
        <dbReference type="EMBL" id="GEX60687.1"/>
    </source>
</evidence>
<keyword evidence="1" id="KW-0645">Protease</keyword>
<dbReference type="InterPro" id="IPR043502">
    <property type="entry name" value="DNA/RNA_pol_sf"/>
</dbReference>
<keyword evidence="1" id="KW-0064">Aspartyl protease</keyword>
<dbReference type="InterPro" id="IPR001878">
    <property type="entry name" value="Znf_CCHC"/>
</dbReference>
<accession>A0A699H5Y3</accession>
<dbReference type="SUPFAM" id="SSF57756">
    <property type="entry name" value="Retrovirus zinc finger-like domains"/>
    <property type="match status" value="1"/>
</dbReference>
<feature type="compositionally biased region" description="Polar residues" evidence="3">
    <location>
        <begin position="785"/>
        <end position="804"/>
    </location>
</feature>
<dbReference type="GO" id="GO:0004190">
    <property type="term" value="F:aspartic-type endopeptidase activity"/>
    <property type="evidence" value="ECO:0007669"/>
    <property type="project" value="UniProtKB-KW"/>
</dbReference>
<reference evidence="5" key="1">
    <citation type="journal article" date="2019" name="Sci. Rep.">
        <title>Draft genome of Tanacetum cinerariifolium, the natural source of mosquito coil.</title>
        <authorList>
            <person name="Yamashiro T."/>
            <person name="Shiraishi A."/>
            <person name="Satake H."/>
            <person name="Nakayama K."/>
        </authorList>
    </citation>
    <scope>NUCLEOTIDE SEQUENCE</scope>
</reference>
<dbReference type="GO" id="GO:0003676">
    <property type="term" value="F:nucleic acid binding"/>
    <property type="evidence" value="ECO:0007669"/>
    <property type="project" value="InterPro"/>
</dbReference>
<dbReference type="Pfam" id="PF07727">
    <property type="entry name" value="RVT_2"/>
    <property type="match status" value="1"/>
</dbReference>
<dbReference type="InterPro" id="IPR025724">
    <property type="entry name" value="GAG-pre-integrase_dom"/>
</dbReference>
<name>A0A699H5Y3_TANCI</name>
<sequence>MTDYSLWEVILNGDSPAPTRFIDGVLQPIAPTTAKQRLARKNELKARGTLLTTLPDKHQLKFNTHKDAKTLMEAIEKRFGGNTETKKKLISQLEILLVSLSQEDINLKFLRSLPTEWRTHTLIWRNKTDLEEQSLDDLFNSLKIYEAEYIDADDLEEMDFKWQMAMLIVRARRFLQRTRRNLRANGPTYMGFDMSKVECYNCYKKRHFARECRSPKYTRRNSADEPQRRNVPIETYTSNALVSQCDGVGSYDWSFQAEEEPSNYALMAFSSSSSSFDNEPIEQFKSLRPSVQHVETSIPSTNSKISIPKPTSNVLTQSKLVPINAVRPVSTIIPKIKVTRPRQDKHVVTKPYSPPRRHINCSPSLKASTFPLKVTAVKAPTVNAAQAVQGKWEWKPKCPVLNHGNPHHALKDKEVVNSRCSRHMTRNMSYLLDFKELNGGYVTFGGNLKGGKISGKGKIRTGKLDFDDVYFVKELKFNLFSVSQMCDKKNSVLFTNTECLVLSLNFKLPDENQVLLKVPRENNMYNVDLKNIVPFGDLTCLFAKATIDESNLWHRRLGHINLKTINKLIKGNPVRGLPSKVFENDHTCVAFTTPQNKTPYELLHGRTPSIGFMRPFGCPVTILNTLDSLGKFDGKVDEGFLVGYSVSSKAFRVFSNRTRIVQKTLHLNFLENKPTVASSGPTWLFDIDTLTKTMNYQPVTLADQSNPSAGVQEQFDAENAREKGVSQYPEFKGRKLESKGNVSPSSSAQLKKHADKTKREAKGKSLVESLTSYRNLSAEFEDFSDNNINKDNTTDPSNAAVSPTQGKSLYVDALQLTDDPNMPELEDITYSDDEDDGSAKADFNNLKTSIKVSPIPTTRVHKDHLVTQIIGDLSSAIQTRSMTRVAKDQDGLSQINNDDFHTCMFACFLSQEEPKRVHQALKDLSTKWVLRNKKDERGIVVRNKAQLVAQGHIQEEGIDYEEVFAPVARIEVIRLFLAYTSFMGFMVYQMDVKSAFLYGTIEEEVYVCQPLGFEDPDYPEKVYKVVKVLYGLHQAPRAWYEALANYLLENGFQRGKIDQTLFIKRQKASTPIDTKKPLLKDPNGKDVDMHTYRSMIGSLMYLTSSRSDIMFVVCACAHFQVTPKASHLHAIKRIFRYLKGKPYLGLWYPKDSPFDLVAYSHSDYAGASLDMKSIIEGCQFLGCRLISWQCKKQTVVATSSTEAEGTDLVTGADLEAGTDLEAGADLEAGTDLEVGTDLVKEAGTDLVIQAGTNLVTLSD</sequence>
<dbReference type="InterPro" id="IPR013103">
    <property type="entry name" value="RVT_2"/>
</dbReference>
<dbReference type="SMART" id="SM00343">
    <property type="entry name" value="ZnF_C2HC"/>
    <property type="match status" value="1"/>
</dbReference>
<dbReference type="InterPro" id="IPR054722">
    <property type="entry name" value="PolX-like_BBD"/>
</dbReference>
<protein>
    <recommendedName>
        <fullName evidence="4">CCHC-type domain-containing protein</fullName>
    </recommendedName>
</protein>
<feature type="region of interest" description="Disordered" evidence="3">
    <location>
        <begin position="701"/>
        <end position="766"/>
    </location>
</feature>
<dbReference type="InterPro" id="IPR057670">
    <property type="entry name" value="SH3_retrovirus"/>
</dbReference>
<proteinExistence type="predicted"/>
<feature type="compositionally biased region" description="Polar residues" evidence="3">
    <location>
        <begin position="701"/>
        <end position="711"/>
    </location>
</feature>
<keyword evidence="2" id="KW-0863">Zinc-finger</keyword>
<dbReference type="SUPFAM" id="SSF56672">
    <property type="entry name" value="DNA/RNA polymerases"/>
    <property type="match status" value="1"/>
</dbReference>
<dbReference type="AlphaFoldDB" id="A0A699H5Y3"/>
<dbReference type="PANTHER" id="PTHR11439:SF495">
    <property type="entry name" value="REVERSE TRANSCRIPTASE, RNA-DEPENDENT DNA POLYMERASE-RELATED"/>
    <property type="match status" value="1"/>
</dbReference>
<feature type="domain" description="CCHC-type" evidence="4">
    <location>
        <begin position="199"/>
        <end position="214"/>
    </location>
</feature>
<evidence type="ECO:0000256" key="3">
    <source>
        <dbReference type="SAM" id="MobiDB-lite"/>
    </source>
</evidence>
<evidence type="ECO:0000256" key="2">
    <source>
        <dbReference type="PROSITE-ProRule" id="PRU00047"/>
    </source>
</evidence>
<keyword evidence="2" id="KW-0479">Metal-binding</keyword>
<dbReference type="Pfam" id="PF13976">
    <property type="entry name" value="gag_pre-integrs"/>
    <property type="match status" value="1"/>
</dbReference>
<dbReference type="Pfam" id="PF22936">
    <property type="entry name" value="Pol_BBD"/>
    <property type="match status" value="1"/>
</dbReference>
<organism evidence="5">
    <name type="scientific">Tanacetum cinerariifolium</name>
    <name type="common">Dalmatian daisy</name>
    <name type="synonym">Chrysanthemum cinerariifolium</name>
    <dbReference type="NCBI Taxonomy" id="118510"/>
    <lineage>
        <taxon>Eukaryota</taxon>
        <taxon>Viridiplantae</taxon>
        <taxon>Streptophyta</taxon>
        <taxon>Embryophyta</taxon>
        <taxon>Tracheophyta</taxon>
        <taxon>Spermatophyta</taxon>
        <taxon>Magnoliopsida</taxon>
        <taxon>eudicotyledons</taxon>
        <taxon>Gunneridae</taxon>
        <taxon>Pentapetalae</taxon>
        <taxon>asterids</taxon>
        <taxon>campanulids</taxon>
        <taxon>Asterales</taxon>
        <taxon>Asteraceae</taxon>
        <taxon>Asteroideae</taxon>
        <taxon>Anthemideae</taxon>
        <taxon>Anthemidinae</taxon>
        <taxon>Tanacetum</taxon>
    </lineage>
</organism>
<dbReference type="EMBL" id="BKCJ010118524">
    <property type="protein sequence ID" value="GEX60687.1"/>
    <property type="molecule type" value="Genomic_DNA"/>
</dbReference>
<feature type="compositionally biased region" description="Polar residues" evidence="3">
    <location>
        <begin position="740"/>
        <end position="749"/>
    </location>
</feature>
<dbReference type="InterPro" id="IPR036875">
    <property type="entry name" value="Znf_CCHC_sf"/>
</dbReference>
<gene>
    <name evidence="5" type="ORF">Tci_332662</name>
</gene>
<dbReference type="GO" id="GO:0008270">
    <property type="term" value="F:zinc ion binding"/>
    <property type="evidence" value="ECO:0007669"/>
    <property type="project" value="UniProtKB-KW"/>
</dbReference>
<dbReference type="PROSITE" id="PS50158">
    <property type="entry name" value="ZF_CCHC"/>
    <property type="match status" value="1"/>
</dbReference>
<evidence type="ECO:0000259" key="4">
    <source>
        <dbReference type="PROSITE" id="PS50158"/>
    </source>
</evidence>
<evidence type="ECO:0000256" key="1">
    <source>
        <dbReference type="ARBA" id="ARBA00022750"/>
    </source>
</evidence>
<keyword evidence="2" id="KW-0862">Zinc</keyword>
<comment type="caution">
    <text evidence="5">The sequence shown here is derived from an EMBL/GenBank/DDBJ whole genome shotgun (WGS) entry which is preliminary data.</text>
</comment>
<dbReference type="PANTHER" id="PTHR11439">
    <property type="entry name" value="GAG-POL-RELATED RETROTRANSPOSON"/>
    <property type="match status" value="1"/>
</dbReference>